<dbReference type="Gene3D" id="1.10.3720.10">
    <property type="entry name" value="MetI-like"/>
    <property type="match status" value="1"/>
</dbReference>
<dbReference type="Pfam" id="PF00528">
    <property type="entry name" value="BPD_transp_1"/>
    <property type="match status" value="1"/>
</dbReference>
<evidence type="ECO:0000256" key="4">
    <source>
        <dbReference type="ARBA" id="ARBA00022692"/>
    </source>
</evidence>
<evidence type="ECO:0000256" key="9">
    <source>
        <dbReference type="RuleBase" id="RU363032"/>
    </source>
</evidence>
<dbReference type="InterPro" id="IPR035906">
    <property type="entry name" value="MetI-like_sf"/>
</dbReference>
<organism evidence="11 12">
    <name type="scientific">Leptothrix discophora</name>
    <dbReference type="NCBI Taxonomy" id="89"/>
    <lineage>
        <taxon>Bacteria</taxon>
        <taxon>Pseudomonadati</taxon>
        <taxon>Pseudomonadota</taxon>
        <taxon>Betaproteobacteria</taxon>
        <taxon>Burkholderiales</taxon>
        <taxon>Sphaerotilaceae</taxon>
        <taxon>Leptothrix</taxon>
    </lineage>
</organism>
<feature type="transmembrane region" description="Helical" evidence="9">
    <location>
        <begin position="58"/>
        <end position="75"/>
    </location>
</feature>
<dbReference type="PANTHER" id="PTHR43386:SF24">
    <property type="entry name" value="OLIGOPEPTIDE TRANSPORT SYSTEM PERMEASE PROTEIN AMID"/>
    <property type="match status" value="1"/>
</dbReference>
<dbReference type="PANTHER" id="PTHR43386">
    <property type="entry name" value="OLIGOPEPTIDE TRANSPORT SYSTEM PERMEASE PROTEIN APPC"/>
    <property type="match status" value="1"/>
</dbReference>
<evidence type="ECO:0000313" key="11">
    <source>
        <dbReference type="EMBL" id="MDP4299401.1"/>
    </source>
</evidence>
<evidence type="ECO:0000256" key="1">
    <source>
        <dbReference type="ARBA" id="ARBA00004651"/>
    </source>
</evidence>
<proteinExistence type="inferred from homology"/>
<evidence type="ECO:0000256" key="5">
    <source>
        <dbReference type="ARBA" id="ARBA00022856"/>
    </source>
</evidence>
<keyword evidence="12" id="KW-1185">Reference proteome</keyword>
<evidence type="ECO:0000313" key="12">
    <source>
        <dbReference type="Proteomes" id="UP001235760"/>
    </source>
</evidence>
<keyword evidence="3" id="KW-1003">Cell membrane</keyword>
<reference evidence="11 12" key="1">
    <citation type="submission" date="2023-08" db="EMBL/GenBank/DDBJ databases">
        <authorList>
            <person name="Roldan D.M."/>
            <person name="Menes R.J."/>
        </authorList>
    </citation>
    <scope>NUCLEOTIDE SEQUENCE [LARGE SCALE GENOMIC DNA]</scope>
    <source>
        <strain evidence="11 12">CCM 2812</strain>
    </source>
</reference>
<dbReference type="InterPro" id="IPR050366">
    <property type="entry name" value="BP-dependent_transpt_permease"/>
</dbReference>
<feature type="transmembrane region" description="Helical" evidence="9">
    <location>
        <begin position="18"/>
        <end position="38"/>
    </location>
</feature>
<keyword evidence="6" id="KW-0653">Protein transport</keyword>
<evidence type="ECO:0000256" key="3">
    <source>
        <dbReference type="ARBA" id="ARBA00022475"/>
    </source>
</evidence>
<sequence length="473" mass="49700">MTPTETPVWMLLAQARPVLLWTDALLWAVLSAGLLCAWRLRRDPLQRRAWGRVVQTPGAAAALVVLTTLAGLALVDSLHFRRALPGPVGASVGAPVVHATQTESLLDLLLARPLAMRESGYSRPLDAWTLARESVVRDGEVRREPLRLVHGGAHLGGSVDGRLADLAGRALAGAALGLGVALLAVVAVTRRRPDRLAGPAREAALAAALLAMLAGVIASWADAWHVLGTDRIGQDVLVQALKSVRTAFVIGLLASLATVPPALALGLLAGWYRGAADAAVQGLTAVLAAIPNVLLIAAGVLLAQAAIDAHPDAFASALERADAKLMLLCLILGLGGWAGLCRLVRAETLRLREQDFIRAARGAGLSDGRIVWRHLAPNVAHLVLIQAALDLSMLVLYEAVLTYVGVGVDPALQSFGGMINLARSELLREPVVWWSVGAAFVFMVVLVLALNVLADAIRQAFDPRAALSVGGRS</sequence>
<protein>
    <submittedName>
        <fullName evidence="11">ABC transporter permease</fullName>
    </submittedName>
</protein>
<evidence type="ECO:0000256" key="2">
    <source>
        <dbReference type="ARBA" id="ARBA00022448"/>
    </source>
</evidence>
<dbReference type="SUPFAM" id="SSF161098">
    <property type="entry name" value="MetI-like"/>
    <property type="match status" value="1"/>
</dbReference>
<feature type="transmembrane region" description="Helical" evidence="9">
    <location>
        <begin position="431"/>
        <end position="454"/>
    </location>
</feature>
<feature type="transmembrane region" description="Helical" evidence="9">
    <location>
        <begin position="325"/>
        <end position="344"/>
    </location>
</feature>
<dbReference type="Proteomes" id="UP001235760">
    <property type="component" value="Unassembled WGS sequence"/>
</dbReference>
<evidence type="ECO:0000256" key="8">
    <source>
        <dbReference type="ARBA" id="ARBA00023136"/>
    </source>
</evidence>
<dbReference type="InterPro" id="IPR000515">
    <property type="entry name" value="MetI-like"/>
</dbReference>
<keyword evidence="7 9" id="KW-1133">Transmembrane helix</keyword>
<name>A0ABT9FYV0_LEPDI</name>
<feature type="transmembrane region" description="Helical" evidence="9">
    <location>
        <begin position="283"/>
        <end position="305"/>
    </location>
</feature>
<gene>
    <name evidence="11" type="ORF">Q8X39_02030</name>
</gene>
<comment type="similarity">
    <text evidence="9">Belongs to the binding-protein-dependent transport system permease family.</text>
</comment>
<dbReference type="RefSeq" id="WP_305747957.1">
    <property type="nucleotide sequence ID" value="NZ_JAUZEE010000001.1"/>
</dbReference>
<dbReference type="EMBL" id="JAUZEE010000001">
    <property type="protein sequence ID" value="MDP4299401.1"/>
    <property type="molecule type" value="Genomic_DNA"/>
</dbReference>
<evidence type="ECO:0000259" key="10">
    <source>
        <dbReference type="PROSITE" id="PS50928"/>
    </source>
</evidence>
<keyword evidence="2 9" id="KW-0813">Transport</keyword>
<accession>A0ABT9FYV0</accession>
<feature type="domain" description="ABC transmembrane type-1" evidence="10">
    <location>
        <begin position="244"/>
        <end position="454"/>
    </location>
</feature>
<comment type="subcellular location">
    <subcellularLocation>
        <location evidence="1 9">Cell membrane</location>
        <topology evidence="1 9">Multi-pass membrane protein</topology>
    </subcellularLocation>
</comment>
<feature type="transmembrane region" description="Helical" evidence="9">
    <location>
        <begin position="170"/>
        <end position="191"/>
    </location>
</feature>
<evidence type="ECO:0000256" key="6">
    <source>
        <dbReference type="ARBA" id="ARBA00022927"/>
    </source>
</evidence>
<feature type="transmembrane region" description="Helical" evidence="9">
    <location>
        <begin position="247"/>
        <end position="271"/>
    </location>
</feature>
<comment type="caution">
    <text evidence="11">The sequence shown here is derived from an EMBL/GenBank/DDBJ whole genome shotgun (WGS) entry which is preliminary data.</text>
</comment>
<dbReference type="PROSITE" id="PS50928">
    <property type="entry name" value="ABC_TM1"/>
    <property type="match status" value="1"/>
</dbReference>
<keyword evidence="5" id="KW-0571">Peptide transport</keyword>
<dbReference type="CDD" id="cd06261">
    <property type="entry name" value="TM_PBP2"/>
    <property type="match status" value="1"/>
</dbReference>
<evidence type="ECO:0000256" key="7">
    <source>
        <dbReference type="ARBA" id="ARBA00022989"/>
    </source>
</evidence>
<feature type="transmembrane region" description="Helical" evidence="9">
    <location>
        <begin position="203"/>
        <end position="227"/>
    </location>
</feature>
<keyword evidence="8 9" id="KW-0472">Membrane</keyword>
<keyword evidence="4 9" id="KW-0812">Transmembrane</keyword>